<evidence type="ECO:0000259" key="18">
    <source>
        <dbReference type="Pfam" id="PF00408"/>
    </source>
</evidence>
<feature type="binding site" evidence="17">
    <location>
        <position position="281"/>
    </location>
    <ligand>
        <name>Mg(2+)</name>
        <dbReference type="ChEBI" id="CHEBI:18420"/>
    </ligand>
</feature>
<feature type="domain" description="Phosphoacetylglucosamine mutase AMG1" evidence="20">
    <location>
        <begin position="432"/>
        <end position="534"/>
    </location>
</feature>
<evidence type="ECO:0000256" key="5">
    <source>
        <dbReference type="ARBA" id="ARBA00022553"/>
    </source>
</evidence>
<keyword evidence="9" id="KW-0119">Carbohydrate metabolism</keyword>
<feature type="domain" description="Phosphoacetylglucosamine mutase AMG1" evidence="21">
    <location>
        <begin position="183"/>
        <end position="285"/>
    </location>
</feature>
<dbReference type="FunFam" id="3.40.120.10:FF:000013">
    <property type="entry name" value="Phosphoacetylglucosamine mutase"/>
    <property type="match status" value="1"/>
</dbReference>
<dbReference type="AlphaFoldDB" id="A0A7R9J232"/>
<comment type="cofactor">
    <cofactor evidence="14 17">
        <name>Mg(2+)</name>
        <dbReference type="ChEBI" id="CHEBI:18420"/>
    </cofactor>
    <text evidence="14 17">Binds 1 Mg(2+) ion per subunit.</text>
</comment>
<dbReference type="Pfam" id="PF21404">
    <property type="entry name" value="AMG1_III"/>
    <property type="match status" value="2"/>
</dbReference>
<feature type="domain" description="Alpha-D-phosphohexomutase C-terminal" evidence="18">
    <location>
        <begin position="553"/>
        <end position="599"/>
    </location>
</feature>
<comment type="similarity">
    <text evidence="3 14">Belongs to the phosphohexose mutase family.</text>
</comment>
<dbReference type="Pfam" id="PF02878">
    <property type="entry name" value="PGM_PMM_I"/>
    <property type="match status" value="2"/>
</dbReference>
<gene>
    <name evidence="22" type="ORF">TCMB3V08_LOCUS3954</name>
</gene>
<dbReference type="InterPro" id="IPR005844">
    <property type="entry name" value="A-D-PHexomutase_a/b/a-I"/>
</dbReference>
<dbReference type="GO" id="GO:0000287">
    <property type="term" value="F:magnesium ion binding"/>
    <property type="evidence" value="ECO:0007669"/>
    <property type="project" value="InterPro"/>
</dbReference>
<dbReference type="InterPro" id="IPR049022">
    <property type="entry name" value="AMG1_III"/>
</dbReference>
<evidence type="ECO:0000256" key="15">
    <source>
        <dbReference type="PIRSR" id="PIRSR016408-1"/>
    </source>
</evidence>
<keyword evidence="8 14" id="KW-0413">Isomerase</keyword>
<dbReference type="Gene3D" id="3.40.120.10">
    <property type="entry name" value="Alpha-D-Glucose-1,6-Bisphosphate, subunit A, domain 3"/>
    <property type="match status" value="2"/>
</dbReference>
<dbReference type="InterPro" id="IPR005843">
    <property type="entry name" value="A-D-PHexomutase_C"/>
</dbReference>
<keyword evidence="10" id="KW-0961">Cell wall biogenesis/degradation</keyword>
<evidence type="ECO:0000256" key="14">
    <source>
        <dbReference type="PIRNR" id="PIRNR016408"/>
    </source>
</evidence>
<dbReference type="SUPFAM" id="SSF53738">
    <property type="entry name" value="Phosphoglucomutase, first 3 domains"/>
    <property type="match status" value="3"/>
</dbReference>
<evidence type="ECO:0000313" key="22">
    <source>
        <dbReference type="EMBL" id="CAD7571277.1"/>
    </source>
</evidence>
<evidence type="ECO:0000256" key="9">
    <source>
        <dbReference type="ARBA" id="ARBA00023277"/>
    </source>
</evidence>
<feature type="binding site" evidence="17">
    <location>
        <position position="279"/>
    </location>
    <ligand>
        <name>Mg(2+)</name>
        <dbReference type="ChEBI" id="CHEBI:18420"/>
    </ligand>
</feature>
<sequence length="619" mass="67218">MNTTVFAEAGNLGLEKFPRKYSELIQYGTAGFRAKSDILDYVIFRMGLLAVLRSKAKKATIGLMITASHNPEPDNGVKLVDPHGEMLEHTWESLATRLANATDSELKYVLADIMKTEGIDLSKPASVFVGRDTRASSPRLSDAALNGIKALKGEAKDYGVVTTPMLHFFVTCQNTGGRYGTPTEEGYFSKLSTTFKKLQGQQTTPGNYTPNILFDGANGVGAIKMKQLKKYLDNSINIEIFNEGSGELNHKCGADYVKVQQCAPDGVPLLANARCVTVDGDADRLLYFYTDESNVFHLLDGDRIATLVAGYLMDLVKESKLKINLGLVQTAYANGSSTDYIANTLPAREESHVREKTEGGSAHLVATSSAWAILETSSSSMGDRQSPLCPSFPPFSLLSFPLSVEMVRNKVLQHIGCKTPLYSIDYYEVLFQKVPVACVPTGVKHLHHKALEFDIGVYFEANGHGTVIFSQTTSSLIKTAVADAGLSKTAEDKEINVRISLSLPSDQRAAVTRLADLIDVINETVGDALSDMLLDRRAIETTDAERKCDKPPGLQDTIDSLVAKFKNGRAFVRPSGTEDIVRVYAEADTQANTDLLAALVTQSVHKMAGGMGEPPAIPQ</sequence>
<dbReference type="InterPro" id="IPR016657">
    <property type="entry name" value="PAGM"/>
</dbReference>
<dbReference type="GO" id="GO:0004610">
    <property type="term" value="F:phosphoacetylglucosamine mutase activity"/>
    <property type="evidence" value="ECO:0007669"/>
    <property type="project" value="UniProtKB-UniRule"/>
</dbReference>
<dbReference type="Gene3D" id="3.30.310.50">
    <property type="entry name" value="Alpha-D-phosphohexomutase, C-terminal domain"/>
    <property type="match status" value="1"/>
</dbReference>
<evidence type="ECO:0000256" key="12">
    <source>
        <dbReference type="ARBA" id="ARBA00032065"/>
    </source>
</evidence>
<dbReference type="FunFam" id="3.40.120.10:FF:000023">
    <property type="entry name" value="Phosphoacetylglucosamine mutase"/>
    <property type="match status" value="1"/>
</dbReference>
<evidence type="ECO:0000256" key="1">
    <source>
        <dbReference type="ARBA" id="ARBA00000558"/>
    </source>
</evidence>
<dbReference type="UniPathway" id="UPA00113">
    <property type="reaction ID" value="UER00530"/>
</dbReference>
<feature type="binding site" description="via phosphate group" evidence="17">
    <location>
        <position position="68"/>
    </location>
    <ligand>
        <name>Mg(2+)</name>
        <dbReference type="ChEBI" id="CHEBI:18420"/>
    </ligand>
</feature>
<dbReference type="Pfam" id="PF00408">
    <property type="entry name" value="PGM_PMM_IV"/>
    <property type="match status" value="1"/>
</dbReference>
<dbReference type="PIRSF" id="PIRSF016408">
    <property type="entry name" value="PAGM"/>
    <property type="match status" value="1"/>
</dbReference>
<comment type="function">
    <text evidence="14">Catalyzes the conversion of GlcNAc-6-P into GlcNAc-1-P during the synthesis of uridine diphosphate/UDP-GlcNAc, a sugar nucleotide critical to multiple glycosylation pathways including protein N- and O-glycosylation.</text>
</comment>
<feature type="domain" description="Alpha-D-phosphohexomutase alpha/beta/alpha" evidence="19">
    <location>
        <begin position="111"/>
        <end position="171"/>
    </location>
</feature>
<dbReference type="CDD" id="cd03086">
    <property type="entry name" value="PGM3"/>
    <property type="match status" value="1"/>
</dbReference>
<evidence type="ECO:0000256" key="17">
    <source>
        <dbReference type="PIRSR" id="PIRSR016408-3"/>
    </source>
</evidence>
<evidence type="ECO:0000256" key="7">
    <source>
        <dbReference type="ARBA" id="ARBA00022842"/>
    </source>
</evidence>
<dbReference type="PANTHER" id="PTHR45955">
    <property type="entry name" value="PHOSPHOACETYLGLUCOSAMINE MUTASE"/>
    <property type="match status" value="1"/>
</dbReference>
<dbReference type="InterPro" id="IPR016055">
    <property type="entry name" value="A-D-PHexomutase_a/b/a-I/II/III"/>
</dbReference>
<evidence type="ECO:0000256" key="10">
    <source>
        <dbReference type="ARBA" id="ARBA00023316"/>
    </source>
</evidence>
<keyword evidence="6 14" id="KW-0479">Metal-binding</keyword>
<feature type="domain" description="Alpha-D-phosphohexomutase alpha/beta/alpha" evidence="19">
    <location>
        <begin position="55"/>
        <end position="92"/>
    </location>
</feature>
<dbReference type="InterPro" id="IPR036900">
    <property type="entry name" value="A-D-PHexomutase_C_sf"/>
</dbReference>
<accession>A0A7R9J232</accession>
<feature type="active site" description="Phosphoserine intermediate" evidence="15">
    <location>
        <position position="68"/>
    </location>
</feature>
<feature type="binding site" evidence="16">
    <location>
        <begin position="573"/>
        <end position="577"/>
    </location>
    <ligand>
        <name>substrate</name>
    </ligand>
</feature>
<dbReference type="EMBL" id="OE180427">
    <property type="protein sequence ID" value="CAD7571277.1"/>
    <property type="molecule type" value="Genomic_DNA"/>
</dbReference>
<feature type="binding site" evidence="16">
    <location>
        <position position="582"/>
    </location>
    <ligand>
        <name>substrate</name>
    </ligand>
</feature>
<feature type="binding site" evidence="16">
    <location>
        <begin position="460"/>
        <end position="462"/>
    </location>
    <ligand>
        <name>substrate</name>
    </ligand>
</feature>
<reference evidence="22" key="1">
    <citation type="submission" date="2020-11" db="EMBL/GenBank/DDBJ databases">
        <authorList>
            <person name="Tran Van P."/>
        </authorList>
    </citation>
    <scope>NUCLEOTIDE SEQUENCE</scope>
</reference>
<comment type="catalytic activity">
    <reaction evidence="1 14">
        <text>N-acetyl-alpha-D-glucosamine 1-phosphate = N-acetyl-D-glucosamine 6-phosphate</text>
        <dbReference type="Rhea" id="RHEA:23804"/>
        <dbReference type="ChEBI" id="CHEBI:57513"/>
        <dbReference type="ChEBI" id="CHEBI:57776"/>
        <dbReference type="EC" id="5.4.2.3"/>
    </reaction>
</comment>
<organism evidence="22">
    <name type="scientific">Timema californicum</name>
    <name type="common">California timema</name>
    <name type="synonym">Walking stick</name>
    <dbReference type="NCBI Taxonomy" id="61474"/>
    <lineage>
        <taxon>Eukaryota</taxon>
        <taxon>Metazoa</taxon>
        <taxon>Ecdysozoa</taxon>
        <taxon>Arthropoda</taxon>
        <taxon>Hexapoda</taxon>
        <taxon>Insecta</taxon>
        <taxon>Pterygota</taxon>
        <taxon>Neoptera</taxon>
        <taxon>Polyneoptera</taxon>
        <taxon>Phasmatodea</taxon>
        <taxon>Timematodea</taxon>
        <taxon>Timematoidea</taxon>
        <taxon>Timematidae</taxon>
        <taxon>Timema</taxon>
    </lineage>
</organism>
<evidence type="ECO:0000256" key="8">
    <source>
        <dbReference type="ARBA" id="ARBA00023235"/>
    </source>
</evidence>
<dbReference type="GO" id="GO:0006048">
    <property type="term" value="P:UDP-N-acetylglucosamine biosynthetic process"/>
    <property type="evidence" value="ECO:0007669"/>
    <property type="project" value="UniProtKB-UniRule"/>
</dbReference>
<evidence type="ECO:0000259" key="20">
    <source>
        <dbReference type="Pfam" id="PF21404"/>
    </source>
</evidence>
<feature type="domain" description="Phosphoacetylglucosamine mutase AMG1" evidence="20">
    <location>
        <begin position="300"/>
        <end position="346"/>
    </location>
</feature>
<dbReference type="FunFam" id="3.30.310.50:FF:000003">
    <property type="entry name" value="Phosphoacetylglucosamine mutase"/>
    <property type="match status" value="1"/>
</dbReference>
<evidence type="ECO:0000256" key="13">
    <source>
        <dbReference type="ARBA" id="ARBA00059527"/>
    </source>
</evidence>
<evidence type="ECO:0000256" key="6">
    <source>
        <dbReference type="ARBA" id="ARBA00022723"/>
    </source>
</evidence>
<proteinExistence type="inferred from homology"/>
<dbReference type="PANTHER" id="PTHR45955:SF1">
    <property type="entry name" value="PHOSPHOACETYLGLUCOSAMINE MUTASE"/>
    <property type="match status" value="1"/>
</dbReference>
<dbReference type="PROSITE" id="PS00710">
    <property type="entry name" value="PGM_PMM"/>
    <property type="match status" value="1"/>
</dbReference>
<evidence type="ECO:0000256" key="3">
    <source>
        <dbReference type="ARBA" id="ARBA00010231"/>
    </source>
</evidence>
<protein>
    <recommendedName>
        <fullName evidence="4 14">Phosphoacetylglucosamine mutase</fullName>
        <shortName evidence="14">PAGM</shortName>
        <ecNumber evidence="4 14">5.4.2.3</ecNumber>
    </recommendedName>
    <alternativeName>
        <fullName evidence="12 14">Acetylglucosamine phosphomutase</fullName>
    </alternativeName>
    <alternativeName>
        <fullName evidence="11 14">N-acetylglucosamine-phosphate mutase</fullName>
    </alternativeName>
</protein>
<dbReference type="InterPro" id="IPR016066">
    <property type="entry name" value="A-D-PHexomutase_CS"/>
</dbReference>
<dbReference type="EC" id="5.4.2.3" evidence="4 14"/>
<dbReference type="GO" id="GO:0071555">
    <property type="term" value="P:cell wall organization"/>
    <property type="evidence" value="ECO:0007669"/>
    <property type="project" value="UniProtKB-KW"/>
</dbReference>
<comment type="pathway">
    <text evidence="2 14">Nucleotide-sugar biosynthesis; UDP-N-acetyl-alpha-D-glucosamine biosynthesis; N-acetyl-alpha-D-glucosamine 1-phosphate from alpha-D-glucosamine 6-phosphate (route I): step 2/2.</text>
</comment>
<feature type="binding site" evidence="17">
    <location>
        <position position="283"/>
    </location>
    <ligand>
        <name>Mg(2+)</name>
        <dbReference type="ChEBI" id="CHEBI:18420"/>
    </ligand>
</feature>
<evidence type="ECO:0000259" key="21">
    <source>
        <dbReference type="Pfam" id="PF21405"/>
    </source>
</evidence>
<evidence type="ECO:0000259" key="19">
    <source>
        <dbReference type="Pfam" id="PF02878"/>
    </source>
</evidence>
<evidence type="ECO:0000256" key="16">
    <source>
        <dbReference type="PIRSR" id="PIRSR016408-2"/>
    </source>
</evidence>
<keyword evidence="7 14" id="KW-0460">Magnesium</keyword>
<dbReference type="Pfam" id="PF21405">
    <property type="entry name" value="AMG1_II"/>
    <property type="match status" value="1"/>
</dbReference>
<evidence type="ECO:0000256" key="4">
    <source>
        <dbReference type="ARBA" id="ARBA00012731"/>
    </source>
</evidence>
<evidence type="ECO:0000256" key="11">
    <source>
        <dbReference type="ARBA" id="ARBA00031926"/>
    </source>
</evidence>
<keyword evidence="5" id="KW-0597">Phosphoprotein</keyword>
<dbReference type="GO" id="GO:0005975">
    <property type="term" value="P:carbohydrate metabolic process"/>
    <property type="evidence" value="ECO:0007669"/>
    <property type="project" value="InterPro"/>
</dbReference>
<dbReference type="InterPro" id="IPR049023">
    <property type="entry name" value="AMG1_II"/>
</dbReference>
<comment type="function">
    <text evidence="13">Catalyzes the conversion of GlcNAc-6-P into GlcNAc-1-P during the synthesis of uridine diphosphate/UDP-GlcNAc, which is a biosynthetic precursor of chitin and also supplies the amino sugars for N-linked oligosaccharides of glycoproteins.</text>
</comment>
<name>A0A7R9J232_TIMCA</name>
<dbReference type="SUPFAM" id="SSF55957">
    <property type="entry name" value="Phosphoglucomutase, C-terminal domain"/>
    <property type="match status" value="1"/>
</dbReference>
<evidence type="ECO:0000256" key="2">
    <source>
        <dbReference type="ARBA" id="ARBA00004865"/>
    </source>
</evidence>